<protein>
    <recommendedName>
        <fullName evidence="8">MAPEG family protein</fullName>
    </recommendedName>
</protein>
<evidence type="ECO:0000256" key="1">
    <source>
        <dbReference type="ARBA" id="ARBA00004370"/>
    </source>
</evidence>
<gene>
    <name evidence="6" type="ORF">GLE_3042</name>
</gene>
<accession>A0A0S2DIF0</accession>
<dbReference type="InterPro" id="IPR001129">
    <property type="entry name" value="Membr-assoc_MAPEG"/>
</dbReference>
<dbReference type="Pfam" id="PF01124">
    <property type="entry name" value="MAPEG"/>
    <property type="match status" value="1"/>
</dbReference>
<proteinExistence type="predicted"/>
<feature type="transmembrane region" description="Helical" evidence="5">
    <location>
        <begin position="67"/>
        <end position="87"/>
    </location>
</feature>
<organism evidence="6 7">
    <name type="scientific">Lysobacter enzymogenes</name>
    <dbReference type="NCBI Taxonomy" id="69"/>
    <lineage>
        <taxon>Bacteria</taxon>
        <taxon>Pseudomonadati</taxon>
        <taxon>Pseudomonadota</taxon>
        <taxon>Gammaproteobacteria</taxon>
        <taxon>Lysobacterales</taxon>
        <taxon>Lysobacteraceae</taxon>
        <taxon>Lysobacter</taxon>
    </lineage>
</organism>
<dbReference type="Gene3D" id="1.20.120.550">
    <property type="entry name" value="Membrane associated eicosanoid/glutathione metabolism-like domain"/>
    <property type="match status" value="1"/>
</dbReference>
<dbReference type="PATRIC" id="fig|69.6.peg.3002"/>
<dbReference type="GO" id="GO:0016020">
    <property type="term" value="C:membrane"/>
    <property type="evidence" value="ECO:0007669"/>
    <property type="project" value="UniProtKB-SubCell"/>
</dbReference>
<keyword evidence="3 5" id="KW-1133">Transmembrane helix</keyword>
<evidence type="ECO:0008006" key="8">
    <source>
        <dbReference type="Google" id="ProtNLM"/>
    </source>
</evidence>
<evidence type="ECO:0000256" key="5">
    <source>
        <dbReference type="SAM" id="Phobius"/>
    </source>
</evidence>
<feature type="transmembrane region" description="Helical" evidence="5">
    <location>
        <begin position="119"/>
        <end position="141"/>
    </location>
</feature>
<dbReference type="SUPFAM" id="SSF161084">
    <property type="entry name" value="MAPEG domain-like"/>
    <property type="match status" value="1"/>
</dbReference>
<dbReference type="Proteomes" id="UP000061569">
    <property type="component" value="Chromosome"/>
</dbReference>
<evidence type="ECO:0000256" key="3">
    <source>
        <dbReference type="ARBA" id="ARBA00022989"/>
    </source>
</evidence>
<keyword evidence="4 5" id="KW-0472">Membrane</keyword>
<evidence type="ECO:0000313" key="7">
    <source>
        <dbReference type="Proteomes" id="UP000061569"/>
    </source>
</evidence>
<evidence type="ECO:0000256" key="2">
    <source>
        <dbReference type="ARBA" id="ARBA00022692"/>
    </source>
</evidence>
<evidence type="ECO:0000313" key="6">
    <source>
        <dbReference type="EMBL" id="ALN58389.1"/>
    </source>
</evidence>
<feature type="transmembrane region" description="Helical" evidence="5">
    <location>
        <begin position="6"/>
        <end position="29"/>
    </location>
</feature>
<dbReference type="EMBL" id="CP013140">
    <property type="protein sequence ID" value="ALN58389.1"/>
    <property type="molecule type" value="Genomic_DNA"/>
</dbReference>
<dbReference type="STRING" id="69.GLE_3042"/>
<dbReference type="InterPro" id="IPR023352">
    <property type="entry name" value="MAPEG-like_dom_sf"/>
</dbReference>
<sequence length="142" mass="15760">MDTMDTKTIFLPALAMAVLTCVVWLRLFYVRIGQMKRDRIHPQSVATSAQAVAKLTESRAADNFRNLFELPVLFYLALVVAALNGLADTATLTLAWLFVALRIAHSAIQCGYNKVMHRFYAYAAGGLALWLLWARIGVGLLT</sequence>
<evidence type="ECO:0000256" key="4">
    <source>
        <dbReference type="ARBA" id="ARBA00023136"/>
    </source>
</evidence>
<reference evidence="6 7" key="1">
    <citation type="submission" date="2015-11" db="EMBL/GenBank/DDBJ databases">
        <title>Genome sequences of Lysobacter enzymogenes strain C3 and Lysobacter antibioticus ATCC 29479.</title>
        <authorList>
            <person name="Kobayashi D.Y."/>
        </authorList>
    </citation>
    <scope>NUCLEOTIDE SEQUENCE [LARGE SCALE GENOMIC DNA]</scope>
    <source>
        <strain evidence="6 7">C3</strain>
    </source>
</reference>
<dbReference type="KEGG" id="lez:GLE_3042"/>
<dbReference type="AlphaFoldDB" id="A0A0S2DIF0"/>
<keyword evidence="2 5" id="KW-0812">Transmembrane</keyword>
<feature type="transmembrane region" description="Helical" evidence="5">
    <location>
        <begin position="93"/>
        <end position="112"/>
    </location>
</feature>
<name>A0A0S2DIF0_LYSEN</name>
<comment type="subcellular location">
    <subcellularLocation>
        <location evidence="1">Membrane</location>
    </subcellularLocation>
</comment>